<feature type="non-terminal residue" evidence="4">
    <location>
        <position position="1"/>
    </location>
</feature>
<comment type="caution">
    <text evidence="4">The sequence shown here is derived from an EMBL/GenBank/DDBJ whole genome shotgun (WGS) entry which is preliminary data.</text>
</comment>
<evidence type="ECO:0000256" key="1">
    <source>
        <dbReference type="ARBA" id="ARBA00004123"/>
    </source>
</evidence>
<dbReference type="GO" id="GO:0003677">
    <property type="term" value="F:DNA binding"/>
    <property type="evidence" value="ECO:0007669"/>
    <property type="project" value="InterPro"/>
</dbReference>
<dbReference type="GO" id="GO:0006355">
    <property type="term" value="P:regulation of DNA-templated transcription"/>
    <property type="evidence" value="ECO:0007669"/>
    <property type="project" value="InterPro"/>
</dbReference>
<dbReference type="InterPro" id="IPR003441">
    <property type="entry name" value="NAC-dom"/>
</dbReference>
<dbReference type="PANTHER" id="PTHR31989">
    <property type="entry name" value="NAC DOMAIN-CONTAINING PROTEIN 82-RELATED"/>
    <property type="match status" value="1"/>
</dbReference>
<evidence type="ECO:0000256" key="2">
    <source>
        <dbReference type="SAM" id="MobiDB-lite"/>
    </source>
</evidence>
<dbReference type="PROSITE" id="PS51005">
    <property type="entry name" value="NAC"/>
    <property type="match status" value="1"/>
</dbReference>
<reference evidence="4 5" key="1">
    <citation type="journal article" date="2021" name="Hortic Res">
        <title>The domestication of Cucurbita argyrosperma as revealed by the genome of its wild relative.</title>
        <authorList>
            <person name="Barrera-Redondo J."/>
            <person name="Sanchez-de la Vega G."/>
            <person name="Aguirre-Liguori J.A."/>
            <person name="Castellanos-Morales G."/>
            <person name="Gutierrez-Guerrero Y.T."/>
            <person name="Aguirre-Dugua X."/>
            <person name="Aguirre-Planter E."/>
            <person name="Tenaillon M.I."/>
            <person name="Lira-Saade R."/>
            <person name="Eguiarte L.E."/>
        </authorList>
    </citation>
    <scope>NUCLEOTIDE SEQUENCE [LARGE SCALE GENOMIC DNA]</scope>
    <source>
        <strain evidence="4">JBR-2021</strain>
    </source>
</reference>
<dbReference type="Pfam" id="PF02365">
    <property type="entry name" value="NAM"/>
    <property type="match status" value="1"/>
</dbReference>
<accession>A0AAV6NGA1</accession>
<dbReference type="Proteomes" id="UP000685013">
    <property type="component" value="Chromosome 6"/>
</dbReference>
<proteinExistence type="predicted"/>
<feature type="domain" description="NAC" evidence="3">
    <location>
        <begin position="13"/>
        <end position="155"/>
    </location>
</feature>
<protein>
    <submittedName>
        <fullName evidence="4">NAC domain-containing protein 71</fullName>
    </submittedName>
</protein>
<evidence type="ECO:0000313" key="4">
    <source>
        <dbReference type="EMBL" id="KAG6596999.1"/>
    </source>
</evidence>
<dbReference type="AlphaFoldDB" id="A0AAV6NGA1"/>
<feature type="region of interest" description="Disordered" evidence="2">
    <location>
        <begin position="165"/>
        <end position="190"/>
    </location>
</feature>
<organism evidence="4 5">
    <name type="scientific">Cucurbita argyrosperma subsp. sororia</name>
    <dbReference type="NCBI Taxonomy" id="37648"/>
    <lineage>
        <taxon>Eukaryota</taxon>
        <taxon>Viridiplantae</taxon>
        <taxon>Streptophyta</taxon>
        <taxon>Embryophyta</taxon>
        <taxon>Tracheophyta</taxon>
        <taxon>Spermatophyta</taxon>
        <taxon>Magnoliopsida</taxon>
        <taxon>eudicotyledons</taxon>
        <taxon>Gunneridae</taxon>
        <taxon>Pentapetalae</taxon>
        <taxon>rosids</taxon>
        <taxon>fabids</taxon>
        <taxon>Cucurbitales</taxon>
        <taxon>Cucurbitaceae</taxon>
        <taxon>Cucurbiteae</taxon>
        <taxon>Cucurbita</taxon>
    </lineage>
</organism>
<sequence>MAGTAEFPFASPFPTGFGFRPTEEELITYYLKNKNVGKEYLVRFIKEIDLYKFDPEQLPDKSFIPSDNFEWFFFRANTSNTKRTTTTGCWKSTGKPRRIKSRGTNELIGTRHIFVFHRGKGARAVKTNWVIHEYMLHPLTDITSQPFIIVRLKENAEERHVCDQEDGQNSAIASHRTKKVTQGGAIREMNRDEQSICEPLGSCTQQPVNAYDDDDDGENENLTQFVNSLIKDGSLDDDATSRICRSPLRSEVNNQSFESEFDVLMKLVSDDKKWEEMTSNNHFNRRYNKTRIVRTHQLQSGRFQLQGGYCCGDTNTNNTYGLIYVAVALLGILMFAKMWCYTETDAEDWLEALY</sequence>
<gene>
    <name evidence="4" type="primary">NAC071</name>
    <name evidence="4" type="ORF">SDJN03_10179</name>
</gene>
<keyword evidence="5" id="KW-1185">Reference proteome</keyword>
<evidence type="ECO:0000313" key="5">
    <source>
        <dbReference type="Proteomes" id="UP000685013"/>
    </source>
</evidence>
<name>A0AAV6NGA1_9ROSI</name>
<dbReference type="EMBL" id="JAGKQH010000006">
    <property type="protein sequence ID" value="KAG6596999.1"/>
    <property type="molecule type" value="Genomic_DNA"/>
</dbReference>
<evidence type="ECO:0000259" key="3">
    <source>
        <dbReference type="PROSITE" id="PS51005"/>
    </source>
</evidence>
<dbReference type="GO" id="GO:0005634">
    <property type="term" value="C:nucleus"/>
    <property type="evidence" value="ECO:0007669"/>
    <property type="project" value="UniProtKB-SubCell"/>
</dbReference>
<comment type="subcellular location">
    <subcellularLocation>
        <location evidence="1">Nucleus</location>
    </subcellularLocation>
</comment>